<gene>
    <name evidence="1" type="ORF">DFJ66_0406</name>
</gene>
<evidence type="ECO:0000313" key="2">
    <source>
        <dbReference type="Proteomes" id="UP000272729"/>
    </source>
</evidence>
<dbReference type="Proteomes" id="UP000272729">
    <property type="component" value="Unassembled WGS sequence"/>
</dbReference>
<sequence length="151" mass="15807">MAYVRTVKTASGARAVQIVHSSRRGSRDIEHIGSAHDDAALEALKAVARQRLAVGRPELDFGPDFAALQAGSGAGGGPLAITSSRMGYLWDALGHAYQLLGFEEAAGGDEVFRLPVPARIVEPTSRLDSLRVVEEAGFDPPAPRSGSGSRG</sequence>
<proteinExistence type="predicted"/>
<comment type="caution">
    <text evidence="1">The sequence shown here is derived from an EMBL/GenBank/DDBJ whole genome shotgun (WGS) entry which is preliminary data.</text>
</comment>
<keyword evidence="2" id="KW-1185">Reference proteome</keyword>
<accession>A0A495X167</accession>
<evidence type="ECO:0000313" key="1">
    <source>
        <dbReference type="EMBL" id="RKT67236.1"/>
    </source>
</evidence>
<organism evidence="1 2">
    <name type="scientific">Saccharothrix variisporea</name>
    <dbReference type="NCBI Taxonomy" id="543527"/>
    <lineage>
        <taxon>Bacteria</taxon>
        <taxon>Bacillati</taxon>
        <taxon>Actinomycetota</taxon>
        <taxon>Actinomycetes</taxon>
        <taxon>Pseudonocardiales</taxon>
        <taxon>Pseudonocardiaceae</taxon>
        <taxon>Saccharothrix</taxon>
    </lineage>
</organism>
<dbReference type="EMBL" id="RBXR01000001">
    <property type="protein sequence ID" value="RKT67236.1"/>
    <property type="molecule type" value="Genomic_DNA"/>
</dbReference>
<dbReference type="AlphaFoldDB" id="A0A495X167"/>
<dbReference type="RefSeq" id="WP_211350930.1">
    <property type="nucleotide sequence ID" value="NZ_JBIUBA010000048.1"/>
</dbReference>
<reference evidence="1 2" key="1">
    <citation type="submission" date="2018-10" db="EMBL/GenBank/DDBJ databases">
        <title>Sequencing the genomes of 1000 actinobacteria strains.</title>
        <authorList>
            <person name="Klenk H.-P."/>
        </authorList>
    </citation>
    <scope>NUCLEOTIDE SEQUENCE [LARGE SCALE GENOMIC DNA]</scope>
    <source>
        <strain evidence="1 2">DSM 43911</strain>
    </source>
</reference>
<protein>
    <submittedName>
        <fullName evidence="1">Uncharacterized protein</fullName>
    </submittedName>
</protein>
<name>A0A495X167_9PSEU</name>